<dbReference type="InterPro" id="IPR027417">
    <property type="entry name" value="P-loop_NTPase"/>
</dbReference>
<dbReference type="SUPFAM" id="SSF52540">
    <property type="entry name" value="P-loop containing nucleoside triphosphate hydrolases"/>
    <property type="match status" value="1"/>
</dbReference>
<name>A0ABU1AIV7_9BACT</name>
<dbReference type="Gene3D" id="3.40.50.300">
    <property type="entry name" value="P-loop containing nucleotide triphosphate hydrolases"/>
    <property type="match status" value="1"/>
</dbReference>
<keyword evidence="8" id="KW-1185">Reference proteome</keyword>
<dbReference type="GO" id="GO:0004849">
    <property type="term" value="F:uridine kinase activity"/>
    <property type="evidence" value="ECO:0007669"/>
    <property type="project" value="UniProtKB-EC"/>
</dbReference>
<proteinExistence type="predicted"/>
<feature type="domain" description="Phosphoribulokinase/uridine kinase" evidence="6">
    <location>
        <begin position="6"/>
        <end position="183"/>
    </location>
</feature>
<dbReference type="InterPro" id="IPR000764">
    <property type="entry name" value="Uridine_kinase-like"/>
</dbReference>
<sequence>MKAKLILVAGPSSSGKSTLAQALYKSLGAQRASLLSLDHYYHDLRHLSPEARALRNFDEPSAWESERMITDMQRLVSGAGIEMPQYDFSTHLRVDTTELIQPTPYIIAEGIFALCYPRLNAIANLRIFVDIDDTTALQRRLERDIRERGRSVKCITRQFNRTVRPANQRHIRPSANNAQIVLDGCQPISTQLQTIAASHWDTSNV</sequence>
<keyword evidence="5 7" id="KW-0418">Kinase</keyword>
<gene>
    <name evidence="7" type="primary">udk</name>
    <name evidence="7" type="ORF">QEH59_05210</name>
</gene>
<dbReference type="EMBL" id="JARXIC010000006">
    <property type="protein sequence ID" value="MDQ8193810.1"/>
    <property type="molecule type" value="Genomic_DNA"/>
</dbReference>
<evidence type="ECO:0000256" key="4">
    <source>
        <dbReference type="ARBA" id="ARBA00022741"/>
    </source>
</evidence>
<comment type="caution">
    <text evidence="7">The sequence shown here is derived from an EMBL/GenBank/DDBJ whole genome shotgun (WGS) entry which is preliminary data.</text>
</comment>
<evidence type="ECO:0000313" key="7">
    <source>
        <dbReference type="EMBL" id="MDQ8193810.1"/>
    </source>
</evidence>
<evidence type="ECO:0000256" key="2">
    <source>
        <dbReference type="ARBA" id="ARBA00012137"/>
    </source>
</evidence>
<dbReference type="PANTHER" id="PTHR10285">
    <property type="entry name" value="URIDINE KINASE"/>
    <property type="match status" value="1"/>
</dbReference>
<dbReference type="NCBIfam" id="NF004018">
    <property type="entry name" value="PRK05480.1"/>
    <property type="match status" value="1"/>
</dbReference>
<dbReference type="RefSeq" id="WP_308984297.1">
    <property type="nucleotide sequence ID" value="NZ_JARXIC010000006.1"/>
</dbReference>
<organism evidence="7 8">
    <name type="scientific">Thalassobacterium sedimentorum</name>
    <dbReference type="NCBI Taxonomy" id="3041258"/>
    <lineage>
        <taxon>Bacteria</taxon>
        <taxon>Pseudomonadati</taxon>
        <taxon>Verrucomicrobiota</taxon>
        <taxon>Opitutia</taxon>
        <taxon>Puniceicoccales</taxon>
        <taxon>Coraliomargaritaceae</taxon>
        <taxon>Thalassobacterium</taxon>
    </lineage>
</organism>
<dbReference type="InterPro" id="IPR006083">
    <property type="entry name" value="PRK/URK"/>
</dbReference>
<keyword evidence="4" id="KW-0547">Nucleotide-binding</keyword>
<accession>A0ABU1AIV7</accession>
<dbReference type="Proteomes" id="UP001243717">
    <property type="component" value="Unassembled WGS sequence"/>
</dbReference>
<dbReference type="CDD" id="cd02023">
    <property type="entry name" value="UMPK"/>
    <property type="match status" value="1"/>
</dbReference>
<keyword evidence="3 7" id="KW-0808">Transferase</keyword>
<evidence type="ECO:0000256" key="5">
    <source>
        <dbReference type="ARBA" id="ARBA00022777"/>
    </source>
</evidence>
<protein>
    <recommendedName>
        <fullName evidence="2">uridine/cytidine kinase</fullName>
        <ecNumber evidence="2">2.7.1.48</ecNumber>
    </recommendedName>
</protein>
<reference evidence="7 8" key="1">
    <citation type="submission" date="2023-04" db="EMBL/GenBank/DDBJ databases">
        <title>A novel bacteria isolated from coastal sediment.</title>
        <authorList>
            <person name="Liu X.-J."/>
            <person name="Du Z.-J."/>
        </authorList>
    </citation>
    <scope>NUCLEOTIDE SEQUENCE [LARGE SCALE GENOMIC DNA]</scope>
    <source>
        <strain evidence="7 8">SDUM461004</strain>
    </source>
</reference>
<dbReference type="PRINTS" id="PR00988">
    <property type="entry name" value="URIDINKINASE"/>
</dbReference>
<evidence type="ECO:0000313" key="8">
    <source>
        <dbReference type="Proteomes" id="UP001243717"/>
    </source>
</evidence>
<comment type="pathway">
    <text evidence="1">Pyrimidine metabolism; UMP biosynthesis via salvage pathway; UMP from uridine: step 1/1.</text>
</comment>
<dbReference type="Pfam" id="PF00485">
    <property type="entry name" value="PRK"/>
    <property type="match status" value="1"/>
</dbReference>
<evidence type="ECO:0000256" key="1">
    <source>
        <dbReference type="ARBA" id="ARBA00004690"/>
    </source>
</evidence>
<evidence type="ECO:0000256" key="3">
    <source>
        <dbReference type="ARBA" id="ARBA00022679"/>
    </source>
</evidence>
<dbReference type="EC" id="2.7.1.48" evidence="2"/>
<evidence type="ECO:0000259" key="6">
    <source>
        <dbReference type="Pfam" id="PF00485"/>
    </source>
</evidence>